<evidence type="ECO:0008006" key="3">
    <source>
        <dbReference type="Google" id="ProtNLM"/>
    </source>
</evidence>
<evidence type="ECO:0000313" key="2">
    <source>
        <dbReference type="Proteomes" id="UP000499080"/>
    </source>
</evidence>
<protein>
    <recommendedName>
        <fullName evidence="3">HTH CENPB-type domain-containing protein</fullName>
    </recommendedName>
</protein>
<organism evidence="1 2">
    <name type="scientific">Araneus ventricosus</name>
    <name type="common">Orbweaver spider</name>
    <name type="synonym">Epeira ventricosa</name>
    <dbReference type="NCBI Taxonomy" id="182803"/>
    <lineage>
        <taxon>Eukaryota</taxon>
        <taxon>Metazoa</taxon>
        <taxon>Ecdysozoa</taxon>
        <taxon>Arthropoda</taxon>
        <taxon>Chelicerata</taxon>
        <taxon>Arachnida</taxon>
        <taxon>Araneae</taxon>
        <taxon>Araneomorphae</taxon>
        <taxon>Entelegynae</taxon>
        <taxon>Araneoidea</taxon>
        <taxon>Araneidae</taxon>
        <taxon>Araneus</taxon>
    </lineage>
</organism>
<accession>A0A4Y2JZT4</accession>
<name>A0A4Y2JZT4_ARAVE</name>
<reference evidence="1 2" key="1">
    <citation type="journal article" date="2019" name="Sci. Rep.">
        <title>Orb-weaving spider Araneus ventricosus genome elucidates the spidroin gene catalogue.</title>
        <authorList>
            <person name="Kono N."/>
            <person name="Nakamura H."/>
            <person name="Ohtoshi R."/>
            <person name="Moran D.A.P."/>
            <person name="Shinohara A."/>
            <person name="Yoshida Y."/>
            <person name="Fujiwara M."/>
            <person name="Mori M."/>
            <person name="Tomita M."/>
            <person name="Arakawa K."/>
        </authorList>
    </citation>
    <scope>NUCLEOTIDE SEQUENCE [LARGE SCALE GENOMIC DNA]</scope>
</reference>
<keyword evidence="2" id="KW-1185">Reference proteome</keyword>
<dbReference type="OrthoDB" id="7489787at2759"/>
<gene>
    <name evidence="1" type="ORF">AVEN_66046_1</name>
</gene>
<comment type="caution">
    <text evidence="1">The sequence shown here is derived from an EMBL/GenBank/DDBJ whole genome shotgun (WGS) entry which is preliminary data.</text>
</comment>
<evidence type="ECO:0000313" key="1">
    <source>
        <dbReference type="EMBL" id="GBM94752.1"/>
    </source>
</evidence>
<dbReference type="AlphaFoldDB" id="A0A4Y2JZT4"/>
<dbReference type="Proteomes" id="UP000499080">
    <property type="component" value="Unassembled WGS sequence"/>
</dbReference>
<proteinExistence type="predicted"/>
<sequence>MAGKDWMFGFMKRHNRTLSLRTPDATSISRAQAFNGQRVQGFFDVWTKTQTENKFGPESIFNLDESGITTVQNLPKVLAEKGTKQVGQITAAERGTLVTVVC</sequence>
<dbReference type="EMBL" id="BGPR01003997">
    <property type="protein sequence ID" value="GBM94752.1"/>
    <property type="molecule type" value="Genomic_DNA"/>
</dbReference>